<accession>A0A382YRW0</accession>
<evidence type="ECO:0000256" key="5">
    <source>
        <dbReference type="ARBA" id="ARBA00022729"/>
    </source>
</evidence>
<evidence type="ECO:0000256" key="7">
    <source>
        <dbReference type="ARBA" id="ARBA00023237"/>
    </source>
</evidence>
<name>A0A382YRW0_9ZZZZ</name>
<feature type="non-terminal residue" evidence="8">
    <location>
        <position position="1"/>
    </location>
</feature>
<dbReference type="GO" id="GO:0005576">
    <property type="term" value="C:extracellular region"/>
    <property type="evidence" value="ECO:0007669"/>
    <property type="project" value="UniProtKB-SubCell"/>
</dbReference>
<comment type="subcellular location">
    <subcellularLocation>
        <location evidence="1">Cell envelope</location>
    </subcellularLocation>
    <subcellularLocation>
        <location evidence="2">Cell outer membrane</location>
    </subcellularLocation>
    <subcellularLocation>
        <location evidence="3">Secreted</location>
    </subcellularLocation>
</comment>
<dbReference type="Pfam" id="PF02415">
    <property type="entry name" value="Chlam_PMP"/>
    <property type="match status" value="1"/>
</dbReference>
<evidence type="ECO:0000256" key="6">
    <source>
        <dbReference type="ARBA" id="ARBA00023136"/>
    </source>
</evidence>
<dbReference type="InterPro" id="IPR006626">
    <property type="entry name" value="PbH1"/>
</dbReference>
<reference evidence="8" key="1">
    <citation type="submission" date="2018-05" db="EMBL/GenBank/DDBJ databases">
        <authorList>
            <person name="Lanie J.A."/>
            <person name="Ng W.-L."/>
            <person name="Kazmierczak K.M."/>
            <person name="Andrzejewski T.M."/>
            <person name="Davidsen T.M."/>
            <person name="Wayne K.J."/>
            <person name="Tettelin H."/>
            <person name="Glass J.I."/>
            <person name="Rusch D."/>
            <person name="Podicherti R."/>
            <person name="Tsui H.-C.T."/>
            <person name="Winkler M.E."/>
        </authorList>
    </citation>
    <scope>NUCLEOTIDE SEQUENCE</scope>
</reference>
<evidence type="ECO:0000313" key="8">
    <source>
        <dbReference type="EMBL" id="SVD85709.1"/>
    </source>
</evidence>
<evidence type="ECO:0000256" key="2">
    <source>
        <dbReference type="ARBA" id="ARBA00004442"/>
    </source>
</evidence>
<organism evidence="8">
    <name type="scientific">marine metagenome</name>
    <dbReference type="NCBI Taxonomy" id="408172"/>
    <lineage>
        <taxon>unclassified sequences</taxon>
        <taxon>metagenomes</taxon>
        <taxon>ecological metagenomes</taxon>
    </lineage>
</organism>
<evidence type="ECO:0000256" key="1">
    <source>
        <dbReference type="ARBA" id="ARBA00004196"/>
    </source>
</evidence>
<dbReference type="SUPFAM" id="SSF51126">
    <property type="entry name" value="Pectin lyase-like"/>
    <property type="match status" value="1"/>
</dbReference>
<evidence type="ECO:0008006" key="9">
    <source>
        <dbReference type="Google" id="ProtNLM"/>
    </source>
</evidence>
<protein>
    <recommendedName>
        <fullName evidence="9">Right handed beta helix domain-containing protein</fullName>
    </recommendedName>
</protein>
<keyword evidence="7" id="KW-0998">Cell outer membrane</keyword>
<evidence type="ECO:0000256" key="3">
    <source>
        <dbReference type="ARBA" id="ARBA00004613"/>
    </source>
</evidence>
<proteinExistence type="predicted"/>
<dbReference type="InterPro" id="IPR011050">
    <property type="entry name" value="Pectin_lyase_fold/virulence"/>
</dbReference>
<evidence type="ECO:0000256" key="4">
    <source>
        <dbReference type="ARBA" id="ARBA00022525"/>
    </source>
</evidence>
<dbReference type="Gene3D" id="2.160.20.10">
    <property type="entry name" value="Single-stranded right-handed beta-helix, Pectin lyase-like"/>
    <property type="match status" value="1"/>
</dbReference>
<keyword evidence="6" id="KW-0472">Membrane</keyword>
<keyword evidence="4" id="KW-0964">Secreted</keyword>
<gene>
    <name evidence="8" type="ORF">METZ01_LOCUS438563</name>
</gene>
<dbReference type="InterPro" id="IPR012334">
    <property type="entry name" value="Pectin_lyas_fold"/>
</dbReference>
<feature type="non-terminal residue" evidence="8">
    <location>
        <position position="262"/>
    </location>
</feature>
<keyword evidence="5" id="KW-0732">Signal</keyword>
<sequence>EYSVTAVYSEGESEPSAALSITLTDALYESDYINVPDEYSTIQAAFDASTDGDTILVQPGTYYENLYLTDKSVVLGSLFITTGDTAYIPLTIIDGSNQDHTVEILGYEIDRSFVLAGFTIQNGYTSDSNWSSGGGGVKIDNGAEPTLRNLKVINNTAPQGGGIFLSDGALIMDVLVAGNTATGTGSSGDNGGGGINVTYSSSTRPLFINVTISNNTAYRGGGFTTVATHSDMIGCVIKNNTATENGGGLHIAADQNQGTGGP</sequence>
<dbReference type="InterPro" id="IPR003368">
    <property type="entry name" value="POMP_repeat"/>
</dbReference>
<dbReference type="SMART" id="SM00710">
    <property type="entry name" value="PbH1"/>
    <property type="match status" value="5"/>
</dbReference>
<dbReference type="AlphaFoldDB" id="A0A382YRW0"/>
<dbReference type="EMBL" id="UINC01177855">
    <property type="protein sequence ID" value="SVD85709.1"/>
    <property type="molecule type" value="Genomic_DNA"/>
</dbReference>
<dbReference type="GO" id="GO:0009279">
    <property type="term" value="C:cell outer membrane"/>
    <property type="evidence" value="ECO:0007669"/>
    <property type="project" value="UniProtKB-SubCell"/>
</dbReference>